<evidence type="ECO:0000313" key="2">
    <source>
        <dbReference type="Proteomes" id="UP000464657"/>
    </source>
</evidence>
<name>A0A7L4ZG25_9FLAO</name>
<sequence>MKNTILFDTYNAFIEKQEAAIPHIIDNDSEAIHWFFRGFKYPISSWPVIINKELTKDLEEISTFIPRVLQKVPSLYFNNEIDKIADFYFKGNKNTAKFSLMCHEKNVDVSCRLDLTYTEDGFKVLEVNMGSSIGGMEFQNFEPIIRELHPELTKSSNNNTYESKKTQSIYVNFLVNKVLEYVSGNPEEINIFLVSEAHQDANLKETIRGFYNELLINELNKRNLKGTVYLDSISKLKFTNKQLSYNDKSVQAVLILDFALNNITPDVFKALITNKIYFPDHLGTMFLRDKRNLALLRRLAIEKKFEASENEKILKCIPWTEIVADVELNYEGEIQNMITLLRARKNEFVIKISDGLQGNDVFVGKFLTAHEWEKAIIHSLETKTYIAQKFSDSIDLYAPNNDNQWIPHKLVWGAFGFGETYGGAWVRMSANKNDSGIINSATGAIEAIVYEYNT</sequence>
<dbReference type="OrthoDB" id="1299052at2"/>
<dbReference type="RefSeq" id="WP_160128134.1">
    <property type="nucleotide sequence ID" value="NZ_CP019288.1"/>
</dbReference>
<reference evidence="1 2" key="1">
    <citation type="journal article" date="2013" name="Int. J. Syst. Evol. Microbiol.">
        <title>Kordia antarctica sp. nov., isolated from Antarctic seawater.</title>
        <authorList>
            <person name="Baek K."/>
            <person name="Choi A."/>
            <person name="Kang I."/>
            <person name="Lee K."/>
            <person name="Cho J.C."/>
        </authorList>
    </citation>
    <scope>NUCLEOTIDE SEQUENCE [LARGE SCALE GENOMIC DNA]</scope>
    <source>
        <strain evidence="1 2">IMCC3317</strain>
    </source>
</reference>
<dbReference type="SUPFAM" id="SSF56059">
    <property type="entry name" value="Glutathione synthetase ATP-binding domain-like"/>
    <property type="match status" value="1"/>
</dbReference>
<dbReference type="EMBL" id="CP019288">
    <property type="protein sequence ID" value="QHI35391.1"/>
    <property type="molecule type" value="Genomic_DNA"/>
</dbReference>
<proteinExistence type="predicted"/>
<evidence type="ECO:0008006" key="3">
    <source>
        <dbReference type="Google" id="ProtNLM"/>
    </source>
</evidence>
<dbReference type="AlphaFoldDB" id="A0A7L4ZG25"/>
<dbReference type="Proteomes" id="UP000464657">
    <property type="component" value="Chromosome"/>
</dbReference>
<keyword evidence="2" id="KW-1185">Reference proteome</keyword>
<accession>A0A7L4ZG25</accession>
<gene>
    <name evidence="1" type="ORF">IMCC3317_07370</name>
</gene>
<dbReference type="KEGG" id="kan:IMCC3317_07370"/>
<evidence type="ECO:0000313" key="1">
    <source>
        <dbReference type="EMBL" id="QHI35391.1"/>
    </source>
</evidence>
<protein>
    <recommendedName>
        <fullName evidence="3">Glutathionylspermidine synthase pre-ATP-grasp-like domain-containing protein</fullName>
    </recommendedName>
</protein>
<organism evidence="1 2">
    <name type="scientific">Kordia antarctica</name>
    <dbReference type="NCBI Taxonomy" id="1218801"/>
    <lineage>
        <taxon>Bacteria</taxon>
        <taxon>Pseudomonadati</taxon>
        <taxon>Bacteroidota</taxon>
        <taxon>Flavobacteriia</taxon>
        <taxon>Flavobacteriales</taxon>
        <taxon>Flavobacteriaceae</taxon>
        <taxon>Kordia</taxon>
    </lineage>
</organism>